<evidence type="ECO:0000313" key="10">
    <source>
        <dbReference type="EMBL" id="VEU59762.1"/>
    </source>
</evidence>
<protein>
    <recommendedName>
        <fullName evidence="7">Probable cytosol aminopeptidase</fullName>
    </recommendedName>
    <alternativeName>
        <fullName evidence="8">Leucine aminopeptidase</fullName>
    </alternativeName>
    <alternativeName>
        <fullName evidence="5">Leucyl aminopeptidase</fullName>
    </alternativeName>
</protein>
<dbReference type="PRINTS" id="PR00481">
    <property type="entry name" value="LAMNOPPTDASE"/>
</dbReference>
<evidence type="ECO:0000256" key="5">
    <source>
        <dbReference type="ARBA" id="ARBA00033172"/>
    </source>
</evidence>
<comment type="similarity">
    <text evidence="1">Belongs to the peptidase M17 family.</text>
</comment>
<dbReference type="GO" id="GO:0070006">
    <property type="term" value="F:metalloaminopeptidase activity"/>
    <property type="evidence" value="ECO:0007669"/>
    <property type="project" value="InterPro"/>
</dbReference>
<dbReference type="PROSITE" id="PS00631">
    <property type="entry name" value="CYTOSOL_AP"/>
    <property type="match status" value="1"/>
</dbReference>
<dbReference type="SUPFAM" id="SSF53187">
    <property type="entry name" value="Zn-dependent exopeptidases"/>
    <property type="match status" value="1"/>
</dbReference>
<comment type="function">
    <text evidence="6">Presumably involved in the processing and regular turnover of intracellular proteins. Catalyzes the removal of unsubstituted N-terminal amino acids from various peptides.</text>
</comment>
<keyword evidence="11" id="KW-1185">Reference proteome</keyword>
<reference evidence="10 11" key="1">
    <citation type="submission" date="2019-01" db="EMBL/GenBank/DDBJ databases">
        <authorList>
            <consortium name="Pathogen Informatics"/>
        </authorList>
    </citation>
    <scope>NUCLEOTIDE SEQUENCE [LARGE SCALE GENOMIC DNA]</scope>
    <source>
        <strain evidence="10 11">NCTC10166</strain>
    </source>
</reference>
<dbReference type="Gene3D" id="3.40.630.10">
    <property type="entry name" value="Zn peptidases"/>
    <property type="match status" value="1"/>
</dbReference>
<evidence type="ECO:0000259" key="9">
    <source>
        <dbReference type="PROSITE" id="PS00631"/>
    </source>
</evidence>
<evidence type="ECO:0000256" key="1">
    <source>
        <dbReference type="ARBA" id="ARBA00009528"/>
    </source>
</evidence>
<evidence type="ECO:0000256" key="3">
    <source>
        <dbReference type="ARBA" id="ARBA00022670"/>
    </source>
</evidence>
<sequence length="452" mass="50383">MIKFSNKFTKQNITLVAQFKNSNISKEIIQKTFAITEFLNEHKAVIYLGKEKDYNLELLDDLVNKLNSLDRNYDLDLNSFINEKISAELFVKKLYESNLFKNANIFSLKTSKEEEKKTLTIVYDKKDKLKALINESNILMDSVNFARNLQATPPNICNSEWLAETIKEKVNENKEIKVKILNKKEIQDLKMNLLLSVNKGSMFEPRVVVLEYNGNPKSNQKTVLVGKGITFDSGGYNIKTGKHMNGMKYDMSGAAVAASTIKAIADLKIKANFSAVLAITDNRVNGDANLPDAVWKSMNGKTVEINNTDAEGRLVLADGMTYAIQKLNATNIITIATLTGAILVSLGHTFTGAFSTSNELWNKLEESSKIQNELVWRMPLHKDFAKNIRKSAVADLKNTDLSGLGGSISAAMFLKEFSEKTNFMHLDIAGTADIGENPMAPMVKTLVELSKK</sequence>
<dbReference type="RefSeq" id="WP_129720131.1">
    <property type="nucleotide sequence ID" value="NZ_LR214951.1"/>
</dbReference>
<dbReference type="OrthoDB" id="9809354at2"/>
<dbReference type="PANTHER" id="PTHR11963">
    <property type="entry name" value="LEUCINE AMINOPEPTIDASE-RELATED"/>
    <property type="match status" value="1"/>
</dbReference>
<evidence type="ECO:0000256" key="4">
    <source>
        <dbReference type="ARBA" id="ARBA00022801"/>
    </source>
</evidence>
<evidence type="ECO:0000313" key="11">
    <source>
        <dbReference type="Proteomes" id="UP000289440"/>
    </source>
</evidence>
<dbReference type="KEGG" id="mnu:NCTC10166_00747"/>
<dbReference type="Pfam" id="PF00883">
    <property type="entry name" value="Peptidase_M17"/>
    <property type="match status" value="1"/>
</dbReference>
<dbReference type="Proteomes" id="UP000289440">
    <property type="component" value="Chromosome"/>
</dbReference>
<feature type="domain" description="Cytosol aminopeptidase" evidence="9">
    <location>
        <begin position="307"/>
        <end position="314"/>
    </location>
</feature>
<dbReference type="EMBL" id="LR214951">
    <property type="protein sequence ID" value="VEU59762.1"/>
    <property type="molecule type" value="Genomic_DNA"/>
</dbReference>
<dbReference type="GO" id="GO:0006508">
    <property type="term" value="P:proteolysis"/>
    <property type="evidence" value="ECO:0007669"/>
    <property type="project" value="UniProtKB-KW"/>
</dbReference>
<evidence type="ECO:0000256" key="6">
    <source>
        <dbReference type="ARBA" id="ARBA00049972"/>
    </source>
</evidence>
<organism evidence="10 11">
    <name type="scientific">Mesomycoplasma neurolyticum</name>
    <dbReference type="NCBI Taxonomy" id="2120"/>
    <lineage>
        <taxon>Bacteria</taxon>
        <taxon>Bacillati</taxon>
        <taxon>Mycoplasmatota</taxon>
        <taxon>Mycoplasmoidales</taxon>
        <taxon>Metamycoplasmataceae</taxon>
        <taxon>Mesomycoplasma</taxon>
    </lineage>
</organism>
<dbReference type="CDD" id="cd00433">
    <property type="entry name" value="Peptidase_M17"/>
    <property type="match status" value="1"/>
</dbReference>
<evidence type="ECO:0000256" key="8">
    <source>
        <dbReference type="ARBA" id="ARBA00050061"/>
    </source>
</evidence>
<gene>
    <name evidence="10" type="primary">pepA</name>
    <name evidence="10" type="ORF">NCTC10166_00747</name>
</gene>
<dbReference type="GO" id="GO:0005737">
    <property type="term" value="C:cytoplasm"/>
    <property type="evidence" value="ECO:0007669"/>
    <property type="project" value="InterPro"/>
</dbReference>
<keyword evidence="2 10" id="KW-0031">Aminopeptidase</keyword>
<dbReference type="GO" id="GO:0030145">
    <property type="term" value="F:manganese ion binding"/>
    <property type="evidence" value="ECO:0007669"/>
    <property type="project" value="InterPro"/>
</dbReference>
<keyword evidence="3" id="KW-0645">Protease</keyword>
<keyword evidence="4 10" id="KW-0378">Hydrolase</keyword>
<accession>A0A449A6B1</accession>
<name>A0A449A6B1_9BACT</name>
<dbReference type="PANTHER" id="PTHR11963:SF23">
    <property type="entry name" value="CYTOSOL AMINOPEPTIDASE"/>
    <property type="match status" value="1"/>
</dbReference>
<proteinExistence type="inferred from homology"/>
<evidence type="ECO:0000256" key="7">
    <source>
        <dbReference type="ARBA" id="ARBA00050021"/>
    </source>
</evidence>
<dbReference type="AlphaFoldDB" id="A0A449A6B1"/>
<dbReference type="InterPro" id="IPR000819">
    <property type="entry name" value="Peptidase_M17_C"/>
</dbReference>
<evidence type="ECO:0000256" key="2">
    <source>
        <dbReference type="ARBA" id="ARBA00022438"/>
    </source>
</evidence>
<dbReference type="InterPro" id="IPR011356">
    <property type="entry name" value="Leucine_aapep/pepB"/>
</dbReference>